<gene>
    <name evidence="1" type="ORF">LPB04_01170</name>
</gene>
<sequence>MDHLNSVNYSRNGICSRGGVIRVLTKKGRPLMHLRIITGFAALLALAACGGGSSQPEPAPVNTQGLWYQINPYAFSEFLLPYVLVQNGADIVVKHCDRSTSGWKLQGSTLLETNGAPANWHIAGDNAIIGKLGASGGVEWRRFSNSPVFDSGRVSFQGASLTPLQASQDVCAARASATYKDVNGTDISSAGIMITAPYQGSHVRIDLNFAPPRKSGVSLPAAYVPLSDYLRTGEFVVGDSTYFVQHLDSAAHVQVRSAAFTASKGRDSLTITGGKITVGVLANGAYTFNGSLTTDSDGPLAFSAELTLERRL</sequence>
<organism evidence="1 2">
    <name type="scientific">Massilia litorea</name>
    <dbReference type="NCBI Taxonomy" id="2769491"/>
    <lineage>
        <taxon>Bacteria</taxon>
        <taxon>Pseudomonadati</taxon>
        <taxon>Pseudomonadota</taxon>
        <taxon>Betaproteobacteria</taxon>
        <taxon>Burkholderiales</taxon>
        <taxon>Oxalobacteraceae</taxon>
        <taxon>Telluria group</taxon>
        <taxon>Massilia</taxon>
    </lineage>
</organism>
<keyword evidence="2" id="KW-1185">Reference proteome</keyword>
<dbReference type="EMBL" id="CP062941">
    <property type="protein sequence ID" value="QOL49974.1"/>
    <property type="molecule type" value="Genomic_DNA"/>
</dbReference>
<proteinExistence type="predicted"/>
<dbReference type="KEGG" id="mlir:LPB04_01170"/>
<name>A0A7L9U4Q0_9BURK</name>
<dbReference type="AlphaFoldDB" id="A0A7L9U4Q0"/>
<evidence type="ECO:0000313" key="1">
    <source>
        <dbReference type="EMBL" id="QOL49974.1"/>
    </source>
</evidence>
<reference evidence="1 2" key="1">
    <citation type="submission" date="2020-10" db="EMBL/GenBank/DDBJ databases">
        <title>Genome sequencing of Massilia sp. LPB0304.</title>
        <authorList>
            <person name="Kim J."/>
        </authorList>
    </citation>
    <scope>NUCLEOTIDE SEQUENCE [LARGE SCALE GENOMIC DNA]</scope>
    <source>
        <strain evidence="1 2">LPB0304</strain>
    </source>
</reference>
<protein>
    <submittedName>
        <fullName evidence="1">Uncharacterized protein</fullName>
    </submittedName>
</protein>
<dbReference type="Proteomes" id="UP000593875">
    <property type="component" value="Chromosome"/>
</dbReference>
<accession>A0A7L9U4Q0</accession>
<dbReference type="RefSeq" id="WP_193686998.1">
    <property type="nucleotide sequence ID" value="NZ_CP062941.1"/>
</dbReference>
<evidence type="ECO:0000313" key="2">
    <source>
        <dbReference type="Proteomes" id="UP000593875"/>
    </source>
</evidence>